<protein>
    <submittedName>
        <fullName evidence="10">Dolichyl-phosphate-mannose-protein mannosyltransferase</fullName>
    </submittedName>
</protein>
<name>A0A1K2I2G4_9HYPH</name>
<dbReference type="GO" id="GO:0016763">
    <property type="term" value="F:pentosyltransferase activity"/>
    <property type="evidence" value="ECO:0007669"/>
    <property type="project" value="TreeGrafter"/>
</dbReference>
<evidence type="ECO:0000256" key="4">
    <source>
        <dbReference type="ARBA" id="ARBA00022679"/>
    </source>
</evidence>
<dbReference type="AlphaFoldDB" id="A0A1K2I2G4"/>
<evidence type="ECO:0000256" key="5">
    <source>
        <dbReference type="ARBA" id="ARBA00022692"/>
    </source>
</evidence>
<organism evidence="10 11">
    <name type="scientific">Devosia enhydra</name>
    <dbReference type="NCBI Taxonomy" id="665118"/>
    <lineage>
        <taxon>Bacteria</taxon>
        <taxon>Pseudomonadati</taxon>
        <taxon>Pseudomonadota</taxon>
        <taxon>Alphaproteobacteria</taxon>
        <taxon>Hyphomicrobiales</taxon>
        <taxon>Devosiaceae</taxon>
        <taxon>Devosia</taxon>
    </lineage>
</organism>
<dbReference type="Pfam" id="PF13231">
    <property type="entry name" value="PMT_2"/>
    <property type="match status" value="1"/>
</dbReference>
<evidence type="ECO:0000313" key="11">
    <source>
        <dbReference type="Proteomes" id="UP000183447"/>
    </source>
</evidence>
<feature type="transmembrane region" description="Helical" evidence="8">
    <location>
        <begin position="17"/>
        <end position="37"/>
    </location>
</feature>
<feature type="transmembrane region" description="Helical" evidence="8">
    <location>
        <begin position="311"/>
        <end position="331"/>
    </location>
</feature>
<evidence type="ECO:0000259" key="9">
    <source>
        <dbReference type="Pfam" id="PF13231"/>
    </source>
</evidence>
<evidence type="ECO:0000256" key="8">
    <source>
        <dbReference type="SAM" id="Phobius"/>
    </source>
</evidence>
<dbReference type="RefSeq" id="WP_072346423.1">
    <property type="nucleotide sequence ID" value="NZ_FPKU01000004.1"/>
</dbReference>
<dbReference type="GO" id="GO:0005886">
    <property type="term" value="C:plasma membrane"/>
    <property type="evidence" value="ECO:0007669"/>
    <property type="project" value="UniProtKB-SubCell"/>
</dbReference>
<evidence type="ECO:0000256" key="3">
    <source>
        <dbReference type="ARBA" id="ARBA00022676"/>
    </source>
</evidence>
<feature type="domain" description="Glycosyltransferase RgtA/B/C/D-like" evidence="9">
    <location>
        <begin position="55"/>
        <end position="224"/>
    </location>
</feature>
<keyword evidence="11" id="KW-1185">Reference proteome</keyword>
<feature type="transmembrane region" description="Helical" evidence="8">
    <location>
        <begin position="159"/>
        <end position="176"/>
    </location>
</feature>
<dbReference type="PANTHER" id="PTHR33908:SF11">
    <property type="entry name" value="MEMBRANE PROTEIN"/>
    <property type="match status" value="1"/>
</dbReference>
<dbReference type="GO" id="GO:0009103">
    <property type="term" value="P:lipopolysaccharide biosynthetic process"/>
    <property type="evidence" value="ECO:0007669"/>
    <property type="project" value="UniProtKB-ARBA"/>
</dbReference>
<keyword evidence="4 10" id="KW-0808">Transferase</keyword>
<evidence type="ECO:0000313" key="10">
    <source>
        <dbReference type="EMBL" id="SFZ86573.1"/>
    </source>
</evidence>
<keyword evidence="5 8" id="KW-0812">Transmembrane</keyword>
<evidence type="ECO:0000256" key="1">
    <source>
        <dbReference type="ARBA" id="ARBA00004651"/>
    </source>
</evidence>
<reference evidence="10 11" key="1">
    <citation type="submission" date="2016-11" db="EMBL/GenBank/DDBJ databases">
        <authorList>
            <person name="Jaros S."/>
            <person name="Januszkiewicz K."/>
            <person name="Wedrychowicz H."/>
        </authorList>
    </citation>
    <scope>NUCLEOTIDE SEQUENCE [LARGE SCALE GENOMIC DNA]</scope>
    <source>
        <strain evidence="10 11">ATCC 23634</strain>
    </source>
</reference>
<dbReference type="InterPro" id="IPR050297">
    <property type="entry name" value="LipidA_mod_glycosyltrf_83"/>
</dbReference>
<gene>
    <name evidence="10" type="ORF">SAMN02983003_3762</name>
</gene>
<feature type="transmembrane region" description="Helical" evidence="8">
    <location>
        <begin position="107"/>
        <end position="124"/>
    </location>
</feature>
<dbReference type="PANTHER" id="PTHR33908">
    <property type="entry name" value="MANNOSYLTRANSFERASE YKCB-RELATED"/>
    <property type="match status" value="1"/>
</dbReference>
<keyword evidence="2" id="KW-1003">Cell membrane</keyword>
<dbReference type="STRING" id="665118.SAMN02983003_3762"/>
<comment type="subcellular location">
    <subcellularLocation>
        <location evidence="1">Cell membrane</location>
        <topology evidence="1">Multi-pass membrane protein</topology>
    </subcellularLocation>
</comment>
<keyword evidence="3 10" id="KW-0328">Glycosyltransferase</keyword>
<dbReference type="Proteomes" id="UP000183447">
    <property type="component" value="Unassembled WGS sequence"/>
</dbReference>
<feature type="transmembrane region" description="Helical" evidence="8">
    <location>
        <begin position="182"/>
        <end position="202"/>
    </location>
</feature>
<feature type="transmembrane region" description="Helical" evidence="8">
    <location>
        <begin position="82"/>
        <end position="100"/>
    </location>
</feature>
<feature type="transmembrane region" description="Helical" evidence="8">
    <location>
        <begin position="252"/>
        <end position="275"/>
    </location>
</feature>
<feature type="transmembrane region" description="Helical" evidence="8">
    <location>
        <begin position="343"/>
        <end position="364"/>
    </location>
</feature>
<sequence length="497" mass="54416">MEKSEPRELLPAGPARAFALGFLVVKLALLASAAIFMDEAYYWLWGQHPGLSYFDHPPLVAWVQGVSGALFGWTTLGVRLPVVLSLVGTLFVLSAIARLLTPERAEAGFWLSALIYLGTPIYFATTGFALPDHLLALFGLASLYGFCRFSGEWRQDAPRGWFWLYFGAFCLGLSVLSKYNGALIGVGFALMILATPAFRPLLKSPHLYLAAGLSLAMQAPVLAWNLQNGWASFGFIVGGRRGLPEFGDLSGLTGYLLTIIVFLSPFLLWPALRFVGARKRPAGEHPGTRLLACVAAVSTLTWLVASLFTDILFHWNLVGYLALVPVLGLWIRRRWVLLAHLAYTGVLAMLAMVNYVLLPILAMVSQADQTSGWSYGWQDVGARVAELQRAHDARFIAATDYALASPLAFALGDRDVTSLSPATEQFDFWFDGAAHAGQDAILIADRWRPLLDETRALFTEIVEIEQVGVSRFGVDVTNYRIYLGRGFRGAPASPALP</sequence>
<evidence type="ECO:0000256" key="7">
    <source>
        <dbReference type="ARBA" id="ARBA00023136"/>
    </source>
</evidence>
<proteinExistence type="predicted"/>
<feature type="transmembrane region" description="Helical" evidence="8">
    <location>
        <begin position="287"/>
        <end position="305"/>
    </location>
</feature>
<evidence type="ECO:0000256" key="6">
    <source>
        <dbReference type="ARBA" id="ARBA00022989"/>
    </source>
</evidence>
<dbReference type="InterPro" id="IPR038731">
    <property type="entry name" value="RgtA/B/C-like"/>
</dbReference>
<keyword evidence="7 8" id="KW-0472">Membrane</keyword>
<evidence type="ECO:0000256" key="2">
    <source>
        <dbReference type="ARBA" id="ARBA00022475"/>
    </source>
</evidence>
<dbReference type="EMBL" id="FPKU01000004">
    <property type="protein sequence ID" value="SFZ86573.1"/>
    <property type="molecule type" value="Genomic_DNA"/>
</dbReference>
<keyword evidence="6 8" id="KW-1133">Transmembrane helix</keyword>
<accession>A0A1K2I2G4</accession>